<sequence length="160" mass="18150">MNSTDTAQLPPSSQTDQPALYEKPEYNIQLVLDQGSRRILISFPSDVEAKSYFDCIQFTNRAVKRGSQVYLDLTEASHVTLKGRLGIVFNKRAHASEWLLRTRLERCFRQKQKTLWLKDVVGLRGVNWSEMEGEGAGSSEEKTGWSGSLKGLKRWSKAIV</sequence>
<reference evidence="1" key="1">
    <citation type="submission" date="2023-06" db="EMBL/GenBank/DDBJ databases">
        <title>Genome-scale phylogeny and comparative genomics of the fungal order Sordariales.</title>
        <authorList>
            <consortium name="Lawrence Berkeley National Laboratory"/>
            <person name="Hensen N."/>
            <person name="Bonometti L."/>
            <person name="Westerberg I."/>
            <person name="Brannstrom I.O."/>
            <person name="Guillou S."/>
            <person name="Cros-Aarteil S."/>
            <person name="Calhoun S."/>
            <person name="Haridas S."/>
            <person name="Kuo A."/>
            <person name="Mondo S."/>
            <person name="Pangilinan J."/>
            <person name="Riley R."/>
            <person name="Labutti K."/>
            <person name="Andreopoulos B."/>
            <person name="Lipzen A."/>
            <person name="Chen C."/>
            <person name="Yanf M."/>
            <person name="Daum C."/>
            <person name="Ng V."/>
            <person name="Clum A."/>
            <person name="Steindorff A."/>
            <person name="Ohm R."/>
            <person name="Martin F."/>
            <person name="Silar P."/>
            <person name="Natvig D."/>
            <person name="Lalanne C."/>
            <person name="Gautier V."/>
            <person name="Ament-Velasquez S.L."/>
            <person name="Kruys A."/>
            <person name="Hutchinson M.I."/>
            <person name="Powell A.J."/>
            <person name="Barry K."/>
            <person name="Miller A.N."/>
            <person name="Grigoriev I.V."/>
            <person name="Debuchy R."/>
            <person name="Gladieux P."/>
            <person name="Thoren M.H."/>
            <person name="Johannesson H."/>
        </authorList>
    </citation>
    <scope>NUCLEOTIDE SEQUENCE</scope>
    <source>
        <strain evidence="1">CBS 540.89</strain>
    </source>
</reference>
<accession>A0AA40K3T0</accession>
<dbReference type="Proteomes" id="UP001172159">
    <property type="component" value="Unassembled WGS sequence"/>
</dbReference>
<gene>
    <name evidence="1" type="ORF">B0T21DRAFT_407944</name>
</gene>
<protein>
    <submittedName>
        <fullName evidence="1">Uncharacterized protein</fullName>
    </submittedName>
</protein>
<evidence type="ECO:0000313" key="2">
    <source>
        <dbReference type="Proteomes" id="UP001172159"/>
    </source>
</evidence>
<name>A0AA40K3T0_9PEZI</name>
<dbReference type="AlphaFoldDB" id="A0AA40K3T0"/>
<proteinExistence type="predicted"/>
<organism evidence="1 2">
    <name type="scientific">Apiosordaria backusii</name>
    <dbReference type="NCBI Taxonomy" id="314023"/>
    <lineage>
        <taxon>Eukaryota</taxon>
        <taxon>Fungi</taxon>
        <taxon>Dikarya</taxon>
        <taxon>Ascomycota</taxon>
        <taxon>Pezizomycotina</taxon>
        <taxon>Sordariomycetes</taxon>
        <taxon>Sordariomycetidae</taxon>
        <taxon>Sordariales</taxon>
        <taxon>Lasiosphaeriaceae</taxon>
        <taxon>Apiosordaria</taxon>
    </lineage>
</organism>
<dbReference type="EMBL" id="JAUKTV010000002">
    <property type="protein sequence ID" value="KAK0744871.1"/>
    <property type="molecule type" value="Genomic_DNA"/>
</dbReference>
<evidence type="ECO:0000313" key="1">
    <source>
        <dbReference type="EMBL" id="KAK0744871.1"/>
    </source>
</evidence>
<comment type="caution">
    <text evidence="1">The sequence shown here is derived from an EMBL/GenBank/DDBJ whole genome shotgun (WGS) entry which is preliminary data.</text>
</comment>
<keyword evidence="2" id="KW-1185">Reference proteome</keyword>